<evidence type="ECO:0000313" key="3">
    <source>
        <dbReference type="Proteomes" id="UP000499080"/>
    </source>
</evidence>
<dbReference type="Proteomes" id="UP000499080">
    <property type="component" value="Unassembled WGS sequence"/>
</dbReference>
<dbReference type="GO" id="GO:0005524">
    <property type="term" value="F:ATP binding"/>
    <property type="evidence" value="ECO:0007669"/>
    <property type="project" value="InterPro"/>
</dbReference>
<keyword evidence="3" id="KW-1185">Reference proteome</keyword>
<dbReference type="InterPro" id="IPR027417">
    <property type="entry name" value="P-loop_NTPase"/>
</dbReference>
<dbReference type="Pfam" id="PF06431">
    <property type="entry name" value="Polyoma_lg_T_C"/>
    <property type="match status" value="1"/>
</dbReference>
<gene>
    <name evidence="2" type="ORF">AVEN_72834_1</name>
</gene>
<dbReference type="AlphaFoldDB" id="A0A4Y2FA77"/>
<name>A0A4Y2FA77_ARAVE</name>
<organism evidence="2 3">
    <name type="scientific">Araneus ventricosus</name>
    <name type="common">Orbweaver spider</name>
    <name type="synonym">Epeira ventricosa</name>
    <dbReference type="NCBI Taxonomy" id="182803"/>
    <lineage>
        <taxon>Eukaryota</taxon>
        <taxon>Metazoa</taxon>
        <taxon>Ecdysozoa</taxon>
        <taxon>Arthropoda</taxon>
        <taxon>Chelicerata</taxon>
        <taxon>Arachnida</taxon>
        <taxon>Araneae</taxon>
        <taxon>Araneomorphae</taxon>
        <taxon>Entelegynae</taxon>
        <taxon>Araneoidea</taxon>
        <taxon>Araneidae</taxon>
        <taxon>Araneus</taxon>
    </lineage>
</organism>
<comment type="caution">
    <text evidence="2">The sequence shown here is derived from an EMBL/GenBank/DDBJ whole genome shotgun (WGS) entry which is preliminary data.</text>
</comment>
<dbReference type="SUPFAM" id="SSF52540">
    <property type="entry name" value="P-loop containing nucleoside triphosphate hydrolases"/>
    <property type="match status" value="1"/>
</dbReference>
<feature type="domain" description="Large T antigen polyomavirus C-terminal" evidence="1">
    <location>
        <begin position="6"/>
        <end position="126"/>
    </location>
</feature>
<dbReference type="GO" id="GO:0006260">
    <property type="term" value="P:DNA replication"/>
    <property type="evidence" value="ECO:0007669"/>
    <property type="project" value="InterPro"/>
</dbReference>
<dbReference type="GO" id="GO:0003677">
    <property type="term" value="F:DNA binding"/>
    <property type="evidence" value="ECO:0007669"/>
    <property type="project" value="InterPro"/>
</dbReference>
<evidence type="ECO:0000313" key="2">
    <source>
        <dbReference type="EMBL" id="GBM37917.1"/>
    </source>
</evidence>
<evidence type="ECO:0000259" key="1">
    <source>
        <dbReference type="Pfam" id="PF06431"/>
    </source>
</evidence>
<proteinExistence type="predicted"/>
<dbReference type="InterPro" id="IPR010932">
    <property type="entry name" value="Lg_T_Ag_Polyomavir_C"/>
</dbReference>
<dbReference type="Gene3D" id="3.40.50.300">
    <property type="entry name" value="P-loop containing nucleotide triphosphate hydrolases"/>
    <property type="match status" value="1"/>
</dbReference>
<protein>
    <recommendedName>
        <fullName evidence="1">Large T antigen polyomavirus C-terminal domain-containing protein</fullName>
    </recommendedName>
</protein>
<reference evidence="2 3" key="1">
    <citation type="journal article" date="2019" name="Sci. Rep.">
        <title>Orb-weaving spider Araneus ventricosus genome elucidates the spidroin gene catalogue.</title>
        <authorList>
            <person name="Kono N."/>
            <person name="Nakamura H."/>
            <person name="Ohtoshi R."/>
            <person name="Moran D.A.P."/>
            <person name="Shinohara A."/>
            <person name="Yoshida Y."/>
            <person name="Fujiwara M."/>
            <person name="Mori M."/>
            <person name="Tomita M."/>
            <person name="Arakawa K."/>
        </authorList>
    </citation>
    <scope>NUCLEOTIDE SEQUENCE [LARGE SCALE GENOMIC DNA]</scope>
</reference>
<sequence length="155" mass="17968">MFLCILESFNYGEPKKRYTTLIDDYNCGKTSFGFSFLSLFSGTSINCNVDFGRFEFFLGEAINQRFVLFDDVSKKGFKNFDELGDHLHVRVSVLLEKRNMHPLLKKFPAGIITSNLPIPGNMHVRVKEFRLDSFDLKGHEYKTECNILFIVLVMF</sequence>
<accession>A0A4Y2FA77</accession>
<dbReference type="EMBL" id="BGPR01000853">
    <property type="protein sequence ID" value="GBM37917.1"/>
    <property type="molecule type" value="Genomic_DNA"/>
</dbReference>
<dbReference type="OrthoDB" id="6437780at2759"/>